<evidence type="ECO:0000256" key="6">
    <source>
        <dbReference type="ARBA" id="ARBA00022927"/>
    </source>
</evidence>
<proteinExistence type="inferred from homology"/>
<keyword evidence="10" id="KW-1185">Reference proteome</keyword>
<accession>A0A1T4KJ93</accession>
<reference evidence="9 10" key="1">
    <citation type="submission" date="2017-02" db="EMBL/GenBank/DDBJ databases">
        <authorList>
            <person name="Peterson S.W."/>
        </authorList>
    </citation>
    <scope>NUCLEOTIDE SEQUENCE [LARGE SCALE GENOMIC DNA]</scope>
    <source>
        <strain evidence="9 10">ATCC BAA-909</strain>
    </source>
</reference>
<dbReference type="RefSeq" id="WP_078929919.1">
    <property type="nucleotide sequence ID" value="NZ_FUXC01000001.1"/>
</dbReference>
<evidence type="ECO:0000256" key="5">
    <source>
        <dbReference type="ARBA" id="ARBA00022795"/>
    </source>
</evidence>
<comment type="similarity">
    <text evidence="2">Belongs to the FliH family.</text>
</comment>
<dbReference type="GO" id="GO:0015031">
    <property type="term" value="P:protein transport"/>
    <property type="evidence" value="ECO:0007669"/>
    <property type="project" value="UniProtKB-KW"/>
</dbReference>
<protein>
    <recommendedName>
        <fullName evidence="3">Flagellar assembly protein FliH</fullName>
    </recommendedName>
</protein>
<sequence>MNKNLFQPGEIKTKEGEFKLGLVHTFEEPVEEVEVEEVPQYTGPTADDLKREAEDFKVQWESEKQKMLDDAQAQANAIIESAKNAAFEEVKKQTDEVQTIKAQAETEAQKIIADAREQASQIQAKSEIEKDEIKRNSYEEGLKEGKKDGYDSGKEEVNRLIDRSHKILEAVLNRREQILNETEEQIIQLVLLMTRKVVKVMSENQKSVVMANVLSALKKVKARGDVTIRVNLEDVKLTTEHIKDFIEQVESVSGITVVEDSSVEKGGCIVETDFGAIDARISSQLSELESKILEISPMKPIQKNPASAQTAAQK</sequence>
<dbReference type="Proteomes" id="UP000190395">
    <property type="component" value="Unassembled WGS sequence"/>
</dbReference>
<dbReference type="InterPro" id="IPR051472">
    <property type="entry name" value="T3SS_Stator/FliH"/>
</dbReference>
<dbReference type="GO" id="GO:0005829">
    <property type="term" value="C:cytosol"/>
    <property type="evidence" value="ECO:0007669"/>
    <property type="project" value="TreeGrafter"/>
</dbReference>
<evidence type="ECO:0000256" key="4">
    <source>
        <dbReference type="ARBA" id="ARBA00022448"/>
    </source>
</evidence>
<dbReference type="GeneID" id="303366460"/>
<gene>
    <name evidence="9" type="ORF">SAMN02745152_00180</name>
</gene>
<dbReference type="EMBL" id="FUXC01000001">
    <property type="protein sequence ID" value="SJZ42470.1"/>
    <property type="molecule type" value="Genomic_DNA"/>
</dbReference>
<evidence type="ECO:0000313" key="9">
    <source>
        <dbReference type="EMBL" id="SJZ42470.1"/>
    </source>
</evidence>
<keyword evidence="9" id="KW-0966">Cell projection</keyword>
<name>A0A1T4KJ93_9SPIR</name>
<dbReference type="CDD" id="cd06503">
    <property type="entry name" value="ATP-synt_Fo_b"/>
    <property type="match status" value="1"/>
</dbReference>
<dbReference type="PANTHER" id="PTHR34982">
    <property type="entry name" value="YOP PROTEINS TRANSLOCATION PROTEIN L"/>
    <property type="match status" value="1"/>
</dbReference>
<keyword evidence="7" id="KW-1006">Bacterial flagellum protein export</keyword>
<dbReference type="InterPro" id="IPR018035">
    <property type="entry name" value="Flagellar_FliH/T3SS_HrpE"/>
</dbReference>
<organism evidence="9 10">
    <name type="scientific">Treponema berlinense</name>
    <dbReference type="NCBI Taxonomy" id="225004"/>
    <lineage>
        <taxon>Bacteria</taxon>
        <taxon>Pseudomonadati</taxon>
        <taxon>Spirochaetota</taxon>
        <taxon>Spirochaetia</taxon>
        <taxon>Spirochaetales</taxon>
        <taxon>Treponemataceae</taxon>
        <taxon>Treponema</taxon>
    </lineage>
</organism>
<dbReference type="AlphaFoldDB" id="A0A1T4KJ93"/>
<comment type="function">
    <text evidence="1">Needed for flagellar regrowth and assembly.</text>
</comment>
<dbReference type="PANTHER" id="PTHR34982:SF1">
    <property type="entry name" value="FLAGELLAR ASSEMBLY PROTEIN FLIH"/>
    <property type="match status" value="1"/>
</dbReference>
<evidence type="ECO:0000256" key="1">
    <source>
        <dbReference type="ARBA" id="ARBA00003041"/>
    </source>
</evidence>
<keyword evidence="5" id="KW-1005">Bacterial flagellum biogenesis</keyword>
<evidence type="ECO:0000256" key="2">
    <source>
        <dbReference type="ARBA" id="ARBA00006602"/>
    </source>
</evidence>
<keyword evidence="4" id="KW-0813">Transport</keyword>
<dbReference type="STRING" id="225004.SAMN02745152_00180"/>
<evidence type="ECO:0000256" key="3">
    <source>
        <dbReference type="ARBA" id="ARBA00016507"/>
    </source>
</evidence>
<keyword evidence="6" id="KW-0653">Protein transport</keyword>
<dbReference type="SUPFAM" id="SSF160527">
    <property type="entry name" value="V-type ATPase subunit E-like"/>
    <property type="match status" value="1"/>
</dbReference>
<evidence type="ECO:0000256" key="7">
    <source>
        <dbReference type="ARBA" id="ARBA00023225"/>
    </source>
</evidence>
<dbReference type="OrthoDB" id="306494at2"/>
<dbReference type="GO" id="GO:0044781">
    <property type="term" value="P:bacterial-type flagellum organization"/>
    <property type="evidence" value="ECO:0007669"/>
    <property type="project" value="UniProtKB-KW"/>
</dbReference>
<dbReference type="NCBIfam" id="NF005198">
    <property type="entry name" value="PRK06669.1-3"/>
    <property type="match status" value="1"/>
</dbReference>
<dbReference type="Pfam" id="PF02108">
    <property type="entry name" value="FliH"/>
    <property type="match status" value="1"/>
</dbReference>
<feature type="domain" description="Flagellar assembly protein FliH/Type III secretion system HrpE" evidence="8">
    <location>
        <begin position="161"/>
        <end position="287"/>
    </location>
</feature>
<evidence type="ECO:0000259" key="8">
    <source>
        <dbReference type="Pfam" id="PF02108"/>
    </source>
</evidence>
<evidence type="ECO:0000313" key="10">
    <source>
        <dbReference type="Proteomes" id="UP000190395"/>
    </source>
</evidence>
<keyword evidence="9" id="KW-0969">Cilium</keyword>
<keyword evidence="9" id="KW-0282">Flagellum</keyword>